<organism evidence="2 3">
    <name type="scientific">Brenthis ino</name>
    <name type="common">lesser marbled fritillary</name>
    <dbReference type="NCBI Taxonomy" id="405034"/>
    <lineage>
        <taxon>Eukaryota</taxon>
        <taxon>Metazoa</taxon>
        <taxon>Ecdysozoa</taxon>
        <taxon>Arthropoda</taxon>
        <taxon>Hexapoda</taxon>
        <taxon>Insecta</taxon>
        <taxon>Pterygota</taxon>
        <taxon>Neoptera</taxon>
        <taxon>Endopterygota</taxon>
        <taxon>Lepidoptera</taxon>
        <taxon>Glossata</taxon>
        <taxon>Ditrysia</taxon>
        <taxon>Papilionoidea</taxon>
        <taxon>Nymphalidae</taxon>
        <taxon>Heliconiinae</taxon>
        <taxon>Argynnini</taxon>
        <taxon>Brenthis</taxon>
    </lineage>
</organism>
<reference evidence="2" key="1">
    <citation type="submission" date="2021-12" db="EMBL/GenBank/DDBJ databases">
        <authorList>
            <person name="Martin H S."/>
        </authorList>
    </citation>
    <scope>NUCLEOTIDE SEQUENCE</scope>
</reference>
<protein>
    <submittedName>
        <fullName evidence="2">Uncharacterized protein</fullName>
    </submittedName>
</protein>
<accession>A0A8J9YK42</accession>
<feature type="compositionally biased region" description="Basic and acidic residues" evidence="1">
    <location>
        <begin position="35"/>
        <end position="44"/>
    </location>
</feature>
<dbReference type="AlphaFoldDB" id="A0A8J9YK42"/>
<dbReference type="Proteomes" id="UP000838878">
    <property type="component" value="Chromosome 7"/>
</dbReference>
<evidence type="ECO:0000256" key="1">
    <source>
        <dbReference type="SAM" id="MobiDB-lite"/>
    </source>
</evidence>
<feature type="non-terminal residue" evidence="2">
    <location>
        <position position="70"/>
    </location>
</feature>
<evidence type="ECO:0000313" key="2">
    <source>
        <dbReference type="EMBL" id="CAH0728701.1"/>
    </source>
</evidence>
<dbReference type="EMBL" id="OV170227">
    <property type="protein sequence ID" value="CAH0728701.1"/>
    <property type="molecule type" value="Genomic_DNA"/>
</dbReference>
<keyword evidence="3" id="KW-1185">Reference proteome</keyword>
<sequence>MVSSHRAQAQAQAQWWAAPGIIYEPRKSPGNPNEVRGRREEGERGFAHATNKSLRFDWYFYWTPISMLSP</sequence>
<feature type="region of interest" description="Disordered" evidence="1">
    <location>
        <begin position="24"/>
        <end position="44"/>
    </location>
</feature>
<evidence type="ECO:0000313" key="3">
    <source>
        <dbReference type="Proteomes" id="UP000838878"/>
    </source>
</evidence>
<name>A0A8J9YK42_9NEOP</name>
<gene>
    <name evidence="2" type="ORF">BINO364_LOCUS13888</name>
</gene>
<proteinExistence type="predicted"/>